<evidence type="ECO:0000256" key="15">
    <source>
        <dbReference type="SAM" id="MobiDB-lite"/>
    </source>
</evidence>
<dbReference type="GO" id="GO:0005524">
    <property type="term" value="F:ATP binding"/>
    <property type="evidence" value="ECO:0007669"/>
    <property type="project" value="UniProtKB-KW"/>
</dbReference>
<evidence type="ECO:0000256" key="6">
    <source>
        <dbReference type="ARBA" id="ARBA00022741"/>
    </source>
</evidence>
<dbReference type="EMBL" id="KB096676">
    <property type="protein sequence ID" value="ESO03016.1"/>
    <property type="molecule type" value="Genomic_DNA"/>
</dbReference>
<dbReference type="PIRSF" id="PIRSF000559">
    <property type="entry name" value="cGMP-dep_kinase"/>
    <property type="match status" value="1"/>
</dbReference>
<evidence type="ECO:0000259" key="17">
    <source>
        <dbReference type="PROSITE" id="PS50042"/>
    </source>
</evidence>
<dbReference type="SMART" id="SM00133">
    <property type="entry name" value="S_TK_X"/>
    <property type="match status" value="1"/>
</dbReference>
<dbReference type="PROSITE" id="PS51285">
    <property type="entry name" value="AGC_KINASE_CTER"/>
    <property type="match status" value="1"/>
</dbReference>
<dbReference type="HOGENOM" id="CLU_000288_73_2_1"/>
<feature type="active site" description="Proton acceptor" evidence="12">
    <location>
        <position position="454"/>
    </location>
</feature>
<dbReference type="EMBL" id="AMQM01004755">
    <property type="status" value="NOT_ANNOTATED_CDS"/>
    <property type="molecule type" value="Genomic_DNA"/>
</dbReference>
<dbReference type="InterPro" id="IPR018490">
    <property type="entry name" value="cNMP-bd_dom_sf"/>
</dbReference>
<evidence type="ECO:0000259" key="16">
    <source>
        <dbReference type="PROSITE" id="PS50011"/>
    </source>
</evidence>
<dbReference type="Proteomes" id="UP000015101">
    <property type="component" value="Unassembled WGS sequence"/>
</dbReference>
<dbReference type="InterPro" id="IPR011009">
    <property type="entry name" value="Kinase-like_dom_sf"/>
</dbReference>
<evidence type="ECO:0000313" key="21">
    <source>
        <dbReference type="Proteomes" id="UP000015101"/>
    </source>
</evidence>
<evidence type="ECO:0000256" key="2">
    <source>
        <dbReference type="ARBA" id="ARBA00012428"/>
    </source>
</evidence>
<dbReference type="FunFam" id="1.10.510.10:FF:000210">
    <property type="entry name" value="Non-specific serine/threonine protein kinase"/>
    <property type="match status" value="1"/>
</dbReference>
<comment type="catalytic activity">
    <reaction evidence="10">
        <text>L-threonyl-[protein] + ATP = O-phospho-L-threonyl-[protein] + ADP + H(+)</text>
        <dbReference type="Rhea" id="RHEA:46608"/>
        <dbReference type="Rhea" id="RHEA-COMP:11060"/>
        <dbReference type="Rhea" id="RHEA-COMP:11605"/>
        <dbReference type="ChEBI" id="CHEBI:15378"/>
        <dbReference type="ChEBI" id="CHEBI:30013"/>
        <dbReference type="ChEBI" id="CHEBI:30616"/>
        <dbReference type="ChEBI" id="CHEBI:61977"/>
        <dbReference type="ChEBI" id="CHEBI:456216"/>
        <dbReference type="EC" id="2.7.11.12"/>
    </reaction>
</comment>
<dbReference type="InterPro" id="IPR018488">
    <property type="entry name" value="cNMP-bd_CS"/>
</dbReference>
<dbReference type="Gene3D" id="1.10.510.10">
    <property type="entry name" value="Transferase(Phosphotransferase) domain 1"/>
    <property type="match status" value="1"/>
</dbReference>
<feature type="domain" description="Cyclic nucleotide-binding" evidence="17">
    <location>
        <begin position="239"/>
        <end position="304"/>
    </location>
</feature>
<protein>
    <recommendedName>
        <fullName evidence="2">cGMP-dependent protein kinase</fullName>
        <ecNumber evidence="2">2.7.11.12</ecNumber>
    </recommendedName>
</protein>
<dbReference type="Pfam" id="PF00069">
    <property type="entry name" value="Pkinase"/>
    <property type="match status" value="1"/>
</dbReference>
<keyword evidence="3" id="KW-0723">Serine/threonine-protein kinase</keyword>
<dbReference type="eggNOG" id="KOG0614">
    <property type="taxonomic scope" value="Eukaryota"/>
</dbReference>
<dbReference type="Gene3D" id="2.60.120.10">
    <property type="entry name" value="Jelly Rolls"/>
    <property type="match status" value="2"/>
</dbReference>
<dbReference type="GO" id="GO:0004692">
    <property type="term" value="F:cGMP-dependent protein kinase activity"/>
    <property type="evidence" value="ECO:0007669"/>
    <property type="project" value="UniProtKB-EC"/>
</dbReference>
<dbReference type="EC" id="2.7.11.12" evidence="2"/>
<dbReference type="CDD" id="cd00038">
    <property type="entry name" value="CAP_ED"/>
    <property type="match status" value="2"/>
</dbReference>
<dbReference type="OMA" id="MQEAHCD"/>
<dbReference type="PANTHER" id="PTHR24353">
    <property type="entry name" value="CYCLIC NUCLEOTIDE-DEPENDENT PROTEIN KINASE"/>
    <property type="match status" value="1"/>
</dbReference>
<feature type="domain" description="Protein kinase" evidence="16">
    <location>
        <begin position="330"/>
        <end position="589"/>
    </location>
</feature>
<dbReference type="SUPFAM" id="SSF56112">
    <property type="entry name" value="Protein kinase-like (PK-like)"/>
    <property type="match status" value="1"/>
</dbReference>
<dbReference type="Gene3D" id="3.30.200.20">
    <property type="entry name" value="Phosphorylase Kinase, domain 1"/>
    <property type="match status" value="1"/>
</dbReference>
<reference evidence="21" key="1">
    <citation type="submission" date="2012-12" db="EMBL/GenBank/DDBJ databases">
        <authorList>
            <person name="Hellsten U."/>
            <person name="Grimwood J."/>
            <person name="Chapman J.A."/>
            <person name="Shapiro H."/>
            <person name="Aerts A."/>
            <person name="Otillar R.P."/>
            <person name="Terry A.Y."/>
            <person name="Boore J.L."/>
            <person name="Simakov O."/>
            <person name="Marletaz F."/>
            <person name="Cho S.-J."/>
            <person name="Edsinger-Gonzales E."/>
            <person name="Havlak P."/>
            <person name="Kuo D.-H."/>
            <person name="Larsson T."/>
            <person name="Lv J."/>
            <person name="Arendt D."/>
            <person name="Savage R."/>
            <person name="Osoegawa K."/>
            <person name="de Jong P."/>
            <person name="Lindberg D.R."/>
            <person name="Seaver E.C."/>
            <person name="Weisblat D.A."/>
            <person name="Putnam N.H."/>
            <person name="Grigoriev I.V."/>
            <person name="Rokhsar D.S."/>
        </authorList>
    </citation>
    <scope>NUCLEOTIDE SEQUENCE</scope>
</reference>
<feature type="coiled-coil region" evidence="14">
    <location>
        <begin position="2"/>
        <end position="43"/>
    </location>
</feature>
<evidence type="ECO:0000256" key="12">
    <source>
        <dbReference type="PIRSR" id="PIRSR000559-1"/>
    </source>
</evidence>
<dbReference type="InterPro" id="IPR000719">
    <property type="entry name" value="Prot_kinase_dom"/>
</dbReference>
<dbReference type="CDD" id="cd12083">
    <property type="entry name" value="DD_cGKI"/>
    <property type="match status" value="1"/>
</dbReference>
<evidence type="ECO:0000256" key="4">
    <source>
        <dbReference type="ARBA" id="ARBA00022535"/>
    </source>
</evidence>
<dbReference type="AlphaFoldDB" id="T1FP70"/>
<comment type="similarity">
    <text evidence="1">Belongs to the protein kinase superfamily. AGC Ser/Thr protein kinase family. cGMP subfamily.</text>
</comment>
<feature type="binding site" evidence="13">
    <location>
        <position position="360"/>
    </location>
    <ligand>
        <name>ATP</name>
        <dbReference type="ChEBI" id="CHEBI:30616"/>
    </ligand>
</feature>
<dbReference type="Pfam" id="PF00027">
    <property type="entry name" value="cNMP_binding"/>
    <property type="match status" value="1"/>
</dbReference>
<dbReference type="PROSITE" id="PS00108">
    <property type="entry name" value="PROTEIN_KINASE_ST"/>
    <property type="match status" value="1"/>
</dbReference>
<dbReference type="STRING" id="6412.T1FP70"/>
<dbReference type="CDD" id="cd05572">
    <property type="entry name" value="STKc_cGK"/>
    <property type="match status" value="1"/>
</dbReference>
<evidence type="ECO:0000313" key="20">
    <source>
        <dbReference type="EnsemblMetazoa" id="HelroP187100"/>
    </source>
</evidence>
<dbReference type="PANTHER" id="PTHR24353:SF111">
    <property type="match status" value="1"/>
</dbReference>
<dbReference type="CTD" id="20210617"/>
<dbReference type="InterPro" id="IPR014710">
    <property type="entry name" value="RmlC-like_jellyroll"/>
</dbReference>
<feature type="region of interest" description="Disordered" evidence="15">
    <location>
        <begin position="619"/>
        <end position="641"/>
    </location>
</feature>
<keyword evidence="5" id="KW-0808">Transferase</keyword>
<dbReference type="EnsemblMetazoa" id="HelroT187100">
    <property type="protein sequence ID" value="HelroP187100"/>
    <property type="gene ID" value="HelroG187100"/>
</dbReference>
<evidence type="ECO:0000256" key="9">
    <source>
        <dbReference type="ARBA" id="ARBA00022992"/>
    </source>
</evidence>
<dbReference type="GO" id="GO:0007168">
    <property type="term" value="P:receptor guanylyl cyclase signaling pathway"/>
    <property type="evidence" value="ECO:0000318"/>
    <property type="project" value="GO_Central"/>
</dbReference>
<keyword evidence="21" id="KW-1185">Reference proteome</keyword>
<keyword evidence="4" id="KW-0140">cGMP</keyword>
<gene>
    <name evidence="20" type="primary">20210617</name>
    <name evidence="19" type="ORF">HELRODRAFT_187100</name>
</gene>
<dbReference type="SMART" id="SM00100">
    <property type="entry name" value="cNMP"/>
    <property type="match status" value="2"/>
</dbReference>
<feature type="domain" description="Cyclic nucleotide-binding" evidence="17">
    <location>
        <begin position="121"/>
        <end position="236"/>
    </location>
</feature>
<sequence>MGSNENLQLDQLNAKIQQLEMKIKELEKVISEKDQTIQDLYSQLDKYKSIIPTPASRLMADSRRKVRAQGISAEPKKLKGLEDLPTEQFKSHPKSSKLFNSYIFILWTKDFLIEAIRSNEFMKNLSAQNIKEIVEHMYPVEYKKGSVIIKEGDVGSIVYVMEVGLVEVTKEGMRLSVMTPGKVFGELAVLYNCTRTATVTALDPCKLWALDRHVYQGVLIRAEMMKEKEKMELIKKVPKYRNESENVLKHLVDTLDEMVYSKNSKIINQHDIVNCLYIISKGVVSEIKDDGKLLRTYKAGEYFGCVDSIGTINLSQVALEPQDIRSVADLKLVATIGIGGFGRVDLVQPLHDTNRSFALKRMKKSHIVETRQQEHILNERNIMLECKCDFVVKLFKTFKDNKYLYMLMEPCLGGELWTLLRDKVSFDDSTSRFYVSCVIEALTYLHSKGIIYRDLKPENLLLDDYGYIKMVDFGFAKKIGVGRRTWTFCGTPEYVAPEIILNRGHDATSDLWSLGILAYELLSGNPPFTASEPMKTYNLILKGIDNVSFSSQIPKHAQSFIRKLCRDNPSDRLGHGSINLKDVRKHKWLNNFNWEALKNKALRAPFILLVKDRSDVSNFDTFPPDTDPDPPDDLTGWDKDF</sequence>
<dbReference type="InterPro" id="IPR000961">
    <property type="entry name" value="AGC-kinase_C"/>
</dbReference>
<dbReference type="InterPro" id="IPR002374">
    <property type="entry name" value="cGMP_dep_kinase"/>
</dbReference>
<name>T1FP70_HELRO</name>
<dbReference type="PROSITE" id="PS50042">
    <property type="entry name" value="CNMP_BINDING_3"/>
    <property type="match status" value="2"/>
</dbReference>
<evidence type="ECO:0000313" key="19">
    <source>
        <dbReference type="EMBL" id="ESO03016.1"/>
    </source>
</evidence>
<evidence type="ECO:0000259" key="18">
    <source>
        <dbReference type="PROSITE" id="PS51285"/>
    </source>
</evidence>
<evidence type="ECO:0000256" key="14">
    <source>
        <dbReference type="SAM" id="Coils"/>
    </source>
</evidence>
<accession>T1FP70</accession>
<keyword evidence="6 13" id="KW-0547">Nucleotide-binding</keyword>
<dbReference type="RefSeq" id="XP_009018709.1">
    <property type="nucleotide sequence ID" value="XM_009020461.1"/>
</dbReference>
<organism evidence="20 21">
    <name type="scientific">Helobdella robusta</name>
    <name type="common">Californian leech</name>
    <dbReference type="NCBI Taxonomy" id="6412"/>
    <lineage>
        <taxon>Eukaryota</taxon>
        <taxon>Metazoa</taxon>
        <taxon>Spiralia</taxon>
        <taxon>Lophotrochozoa</taxon>
        <taxon>Annelida</taxon>
        <taxon>Clitellata</taxon>
        <taxon>Hirudinea</taxon>
        <taxon>Rhynchobdellida</taxon>
        <taxon>Glossiphoniidae</taxon>
        <taxon>Helobdella</taxon>
    </lineage>
</organism>
<evidence type="ECO:0000256" key="13">
    <source>
        <dbReference type="PIRSR" id="PIRSR000559-2"/>
    </source>
</evidence>
<dbReference type="SUPFAM" id="SSF51206">
    <property type="entry name" value="cAMP-binding domain-like"/>
    <property type="match status" value="2"/>
</dbReference>
<keyword evidence="14" id="KW-0175">Coiled coil</keyword>
<dbReference type="PROSITE" id="PS50011">
    <property type="entry name" value="PROTEIN_KINASE_DOM"/>
    <property type="match status" value="1"/>
</dbReference>
<proteinExistence type="inferred from homology"/>
<evidence type="ECO:0000256" key="3">
    <source>
        <dbReference type="ARBA" id="ARBA00022527"/>
    </source>
</evidence>
<evidence type="ECO:0000256" key="1">
    <source>
        <dbReference type="ARBA" id="ARBA00006352"/>
    </source>
</evidence>
<keyword evidence="9" id="KW-0142">cGMP-binding</keyword>
<dbReference type="PROSITE" id="PS00889">
    <property type="entry name" value="CNMP_BINDING_2"/>
    <property type="match status" value="1"/>
</dbReference>
<keyword evidence="8 13" id="KW-0067">ATP-binding</keyword>
<dbReference type="InterPro" id="IPR008271">
    <property type="entry name" value="Ser/Thr_kinase_AS"/>
</dbReference>
<comment type="catalytic activity">
    <reaction evidence="11">
        <text>L-seryl-[protein] + ATP = O-phospho-L-seryl-[protein] + ADP + H(+)</text>
        <dbReference type="Rhea" id="RHEA:17989"/>
        <dbReference type="Rhea" id="RHEA-COMP:9863"/>
        <dbReference type="Rhea" id="RHEA-COMP:11604"/>
        <dbReference type="ChEBI" id="CHEBI:15378"/>
        <dbReference type="ChEBI" id="CHEBI:29999"/>
        <dbReference type="ChEBI" id="CHEBI:30616"/>
        <dbReference type="ChEBI" id="CHEBI:83421"/>
        <dbReference type="ChEBI" id="CHEBI:456216"/>
        <dbReference type="EC" id="2.7.11.12"/>
    </reaction>
</comment>
<evidence type="ECO:0000256" key="11">
    <source>
        <dbReference type="ARBA" id="ARBA00047462"/>
    </source>
</evidence>
<dbReference type="GeneID" id="20210617"/>
<reference evidence="20" key="3">
    <citation type="submission" date="2015-06" db="UniProtKB">
        <authorList>
            <consortium name="EnsemblMetazoa"/>
        </authorList>
    </citation>
    <scope>IDENTIFICATION</scope>
</reference>
<dbReference type="FunCoup" id="T1FP70">
    <property type="interactions" value="309"/>
</dbReference>
<evidence type="ECO:0000256" key="5">
    <source>
        <dbReference type="ARBA" id="ARBA00022679"/>
    </source>
</evidence>
<dbReference type="SMART" id="SM00220">
    <property type="entry name" value="S_TKc"/>
    <property type="match status" value="1"/>
</dbReference>
<evidence type="ECO:0000256" key="7">
    <source>
        <dbReference type="ARBA" id="ARBA00022777"/>
    </source>
</evidence>
<reference evidence="19 21" key="2">
    <citation type="journal article" date="2013" name="Nature">
        <title>Insights into bilaterian evolution from three spiralian genomes.</title>
        <authorList>
            <person name="Simakov O."/>
            <person name="Marletaz F."/>
            <person name="Cho S.J."/>
            <person name="Edsinger-Gonzales E."/>
            <person name="Havlak P."/>
            <person name="Hellsten U."/>
            <person name="Kuo D.H."/>
            <person name="Larsson T."/>
            <person name="Lv J."/>
            <person name="Arendt D."/>
            <person name="Savage R."/>
            <person name="Osoegawa K."/>
            <person name="de Jong P."/>
            <person name="Grimwood J."/>
            <person name="Chapman J.A."/>
            <person name="Shapiro H."/>
            <person name="Aerts A."/>
            <person name="Otillar R.P."/>
            <person name="Terry A.Y."/>
            <person name="Boore J.L."/>
            <person name="Grigoriev I.V."/>
            <person name="Lindberg D.R."/>
            <person name="Seaver E.C."/>
            <person name="Weisblat D.A."/>
            <person name="Putnam N.H."/>
            <person name="Rokhsar D.S."/>
        </authorList>
    </citation>
    <scope>NUCLEOTIDE SEQUENCE</scope>
</reference>
<dbReference type="PROSITE" id="PS00888">
    <property type="entry name" value="CNMP_BINDING_1"/>
    <property type="match status" value="1"/>
</dbReference>
<dbReference type="OrthoDB" id="63267at2759"/>
<dbReference type="InParanoid" id="T1FP70"/>
<evidence type="ECO:0000256" key="10">
    <source>
        <dbReference type="ARBA" id="ARBA00047298"/>
    </source>
</evidence>
<evidence type="ECO:0000256" key="8">
    <source>
        <dbReference type="ARBA" id="ARBA00022840"/>
    </source>
</evidence>
<dbReference type="InterPro" id="IPR000595">
    <property type="entry name" value="cNMP-bd_dom"/>
</dbReference>
<feature type="domain" description="AGC-kinase C-terminal" evidence="18">
    <location>
        <begin position="590"/>
        <end position="641"/>
    </location>
</feature>
<dbReference type="Gene3D" id="1.20.5.490">
    <property type="entry name" value="Single helix bin"/>
    <property type="match status" value="1"/>
</dbReference>
<dbReference type="GO" id="GO:0030553">
    <property type="term" value="F:cGMP binding"/>
    <property type="evidence" value="ECO:0007669"/>
    <property type="project" value="UniProtKB-KW"/>
</dbReference>
<dbReference type="KEGG" id="hro:HELRODRAFT_187100"/>
<keyword evidence="7" id="KW-0418">Kinase</keyword>
<dbReference type="InterPro" id="IPR035014">
    <property type="entry name" value="STKc_cGK"/>
</dbReference>